<dbReference type="EMBL" id="CP136594">
    <property type="protein sequence ID" value="WOE74679.1"/>
    <property type="molecule type" value="Genomic_DNA"/>
</dbReference>
<evidence type="ECO:0000256" key="1">
    <source>
        <dbReference type="ARBA" id="ARBA00022801"/>
    </source>
</evidence>
<name>A0AA97F5H2_9SPHN</name>
<dbReference type="Pfam" id="PF07859">
    <property type="entry name" value="Abhydrolase_3"/>
    <property type="match status" value="1"/>
</dbReference>
<sequence>MSPDLLNPEIRDAIARLPRLPFASRIFLPLARMAYNVASRSPLMDGVRVEKVSSGDVEMLAYTNKAKASRAAVLWFYGGGFLAGKPEHLNALASMIALHSGASVFVPTYRLAPKHPFPAALEDSQRAWRWLLEEGPGIGIDTERLAVGGNSAGGGLAASLVQWISDESDVQPRSQILFYPMLDDRVAADQSLDRINHFIWNNRANRVAWNAYLSPHKVGAAQLPPYASAARRDDLGGLPPTWIGQCALDLFCQEDGDYAQRLIAAGVDCKLEQVEGVPHAFEVIQPDASISKAFTRSAVDFLAESLN</sequence>
<dbReference type="KEGG" id="acoa:RB602_12605"/>
<proteinExistence type="predicted"/>
<dbReference type="SUPFAM" id="SSF53474">
    <property type="entry name" value="alpha/beta-Hydrolases"/>
    <property type="match status" value="1"/>
</dbReference>
<accession>A0AA97F5H2</accession>
<keyword evidence="1 3" id="KW-0378">Hydrolase</keyword>
<reference evidence="3 4" key="1">
    <citation type="submission" date="2023-10" db="EMBL/GenBank/DDBJ databases">
        <title>Complete genome sequence of a Sphingomonadaceae bacterium.</title>
        <authorList>
            <person name="Yan C."/>
        </authorList>
    </citation>
    <scope>NUCLEOTIDE SEQUENCE [LARGE SCALE GENOMIC DNA]</scope>
    <source>
        <strain evidence="3 4">SCSIO 66989</strain>
    </source>
</reference>
<dbReference type="PANTHER" id="PTHR48081:SF8">
    <property type="entry name" value="ALPHA_BETA HYDROLASE FOLD-3 DOMAIN-CONTAINING PROTEIN-RELATED"/>
    <property type="match status" value="1"/>
</dbReference>
<dbReference type="InterPro" id="IPR029058">
    <property type="entry name" value="AB_hydrolase_fold"/>
</dbReference>
<evidence type="ECO:0000313" key="3">
    <source>
        <dbReference type="EMBL" id="WOE74679.1"/>
    </source>
</evidence>
<keyword evidence="4" id="KW-1185">Reference proteome</keyword>
<evidence type="ECO:0000259" key="2">
    <source>
        <dbReference type="Pfam" id="PF07859"/>
    </source>
</evidence>
<evidence type="ECO:0000313" key="4">
    <source>
        <dbReference type="Proteomes" id="UP001302429"/>
    </source>
</evidence>
<dbReference type="InterPro" id="IPR013094">
    <property type="entry name" value="AB_hydrolase_3"/>
</dbReference>
<dbReference type="Gene3D" id="3.40.50.1820">
    <property type="entry name" value="alpha/beta hydrolase"/>
    <property type="match status" value="1"/>
</dbReference>
<feature type="domain" description="Alpha/beta hydrolase fold-3" evidence="2">
    <location>
        <begin position="73"/>
        <end position="281"/>
    </location>
</feature>
<dbReference type="InterPro" id="IPR050300">
    <property type="entry name" value="GDXG_lipolytic_enzyme"/>
</dbReference>
<dbReference type="GO" id="GO:0016787">
    <property type="term" value="F:hydrolase activity"/>
    <property type="evidence" value="ECO:0007669"/>
    <property type="project" value="UniProtKB-KW"/>
</dbReference>
<gene>
    <name evidence="3" type="ORF">RB602_12605</name>
</gene>
<dbReference type="Proteomes" id="UP001302429">
    <property type="component" value="Chromosome"/>
</dbReference>
<dbReference type="AlphaFoldDB" id="A0AA97F5H2"/>
<dbReference type="RefSeq" id="WP_317080939.1">
    <property type="nucleotide sequence ID" value="NZ_CP136594.1"/>
</dbReference>
<protein>
    <submittedName>
        <fullName evidence="3">Alpha/beta hydrolase</fullName>
    </submittedName>
</protein>
<dbReference type="PANTHER" id="PTHR48081">
    <property type="entry name" value="AB HYDROLASE SUPERFAMILY PROTEIN C4A8.06C"/>
    <property type="match status" value="1"/>
</dbReference>
<organism evidence="3 4">
    <name type="scientific">Alterisphingorhabdus coralli</name>
    <dbReference type="NCBI Taxonomy" id="3071408"/>
    <lineage>
        <taxon>Bacteria</taxon>
        <taxon>Pseudomonadati</taxon>
        <taxon>Pseudomonadota</taxon>
        <taxon>Alphaproteobacteria</taxon>
        <taxon>Sphingomonadales</taxon>
        <taxon>Sphingomonadaceae</taxon>
        <taxon>Alterisphingorhabdus (ex Yan et al. 2024)</taxon>
    </lineage>
</organism>